<dbReference type="GO" id="GO:0030136">
    <property type="term" value="C:clathrin-coated vesicle"/>
    <property type="evidence" value="ECO:0007669"/>
    <property type="project" value="UniProtKB-ARBA"/>
</dbReference>
<dbReference type="InterPro" id="IPR011417">
    <property type="entry name" value="ANTH_dom"/>
</dbReference>
<evidence type="ECO:0000256" key="3">
    <source>
        <dbReference type="ARBA" id="ARBA00010135"/>
    </source>
</evidence>
<accession>A0ABD0WRD1</accession>
<dbReference type="SUPFAM" id="SSF48464">
    <property type="entry name" value="ENTH/VHS domain"/>
    <property type="match status" value="1"/>
</dbReference>
<comment type="subunit">
    <text evidence="12">Homodimer. Interacts with actin; homodimerization promotes actin binding. Interacts with CLTB. Interacts with HIP1. Interacts (via ENTH and I/LWEQ domains) with BCL2L10.</text>
</comment>
<comment type="similarity">
    <text evidence="3">Belongs to the SLA2 family.</text>
</comment>
<dbReference type="GO" id="GO:0042803">
    <property type="term" value="F:protein homodimerization activity"/>
    <property type="evidence" value="ECO:0007669"/>
    <property type="project" value="UniProtKB-ARBA"/>
</dbReference>
<evidence type="ECO:0000256" key="14">
    <source>
        <dbReference type="SAM" id="Coils"/>
    </source>
</evidence>
<dbReference type="SMART" id="SM00273">
    <property type="entry name" value="ENTH"/>
    <property type="match status" value="1"/>
</dbReference>
<evidence type="ECO:0000256" key="15">
    <source>
        <dbReference type="SAM" id="MobiDB-lite"/>
    </source>
</evidence>
<keyword evidence="5" id="KW-0254">Endocytosis</keyword>
<evidence type="ECO:0000256" key="2">
    <source>
        <dbReference type="ARBA" id="ARBA00004556"/>
    </source>
</evidence>
<proteinExistence type="inferred from homology"/>
<dbReference type="GO" id="GO:0051015">
    <property type="term" value="F:actin filament binding"/>
    <property type="evidence" value="ECO:0007669"/>
    <property type="project" value="UniProtKB-ARBA"/>
</dbReference>
<evidence type="ECO:0000256" key="5">
    <source>
        <dbReference type="ARBA" id="ARBA00022583"/>
    </source>
</evidence>
<keyword evidence="8" id="KW-0472">Membrane</keyword>
<dbReference type="Proteomes" id="UP001557470">
    <property type="component" value="Unassembled WGS sequence"/>
</dbReference>
<dbReference type="InterPro" id="IPR032422">
    <property type="entry name" value="HIP1_clath-bd"/>
</dbReference>
<organism evidence="18 19">
    <name type="scientific">Umbra pygmaea</name>
    <name type="common">Eastern mudminnow</name>
    <dbReference type="NCBI Taxonomy" id="75934"/>
    <lineage>
        <taxon>Eukaryota</taxon>
        <taxon>Metazoa</taxon>
        <taxon>Chordata</taxon>
        <taxon>Craniata</taxon>
        <taxon>Vertebrata</taxon>
        <taxon>Euteleostomi</taxon>
        <taxon>Actinopterygii</taxon>
        <taxon>Neopterygii</taxon>
        <taxon>Teleostei</taxon>
        <taxon>Protacanthopterygii</taxon>
        <taxon>Esociformes</taxon>
        <taxon>Umbridae</taxon>
        <taxon>Umbra</taxon>
    </lineage>
</organism>
<dbReference type="GO" id="GO:0048471">
    <property type="term" value="C:perinuclear region of cytoplasm"/>
    <property type="evidence" value="ECO:0007669"/>
    <property type="project" value="UniProtKB-SubCell"/>
</dbReference>
<protein>
    <recommendedName>
        <fullName evidence="13">Huntingtin-interacting protein 1-related protein</fullName>
    </recommendedName>
</protein>
<dbReference type="SMART" id="SM00307">
    <property type="entry name" value="ILWEQ"/>
    <property type="match status" value="1"/>
</dbReference>
<keyword evidence="19" id="KW-1185">Reference proteome</keyword>
<dbReference type="PANTHER" id="PTHR10407:SF10">
    <property type="entry name" value="HUNTINGTIN-INTERACTING PROTEIN 1-RELATED PROTEIN"/>
    <property type="match status" value="1"/>
</dbReference>
<dbReference type="Gene3D" id="1.20.5.1700">
    <property type="match status" value="1"/>
</dbReference>
<name>A0ABD0WRD1_UMBPY</name>
<feature type="domain" description="I/LWEQ" evidence="17">
    <location>
        <begin position="767"/>
        <end position="1008"/>
    </location>
</feature>
<feature type="domain" description="ENTH" evidence="16">
    <location>
        <begin position="12"/>
        <end position="140"/>
    </location>
</feature>
<dbReference type="InterPro" id="IPR002558">
    <property type="entry name" value="ILWEQ_dom"/>
</dbReference>
<dbReference type="GO" id="GO:0030659">
    <property type="term" value="C:cytoplasmic vesicle membrane"/>
    <property type="evidence" value="ECO:0007669"/>
    <property type="project" value="UniProtKB-SubCell"/>
</dbReference>
<dbReference type="InterPro" id="IPR030224">
    <property type="entry name" value="Sla2_fam"/>
</dbReference>
<dbReference type="Gene3D" id="6.10.250.920">
    <property type="match status" value="1"/>
</dbReference>
<dbReference type="PROSITE" id="PS50945">
    <property type="entry name" value="I_LWEQ"/>
    <property type="match status" value="1"/>
</dbReference>
<dbReference type="Pfam" id="PF01608">
    <property type="entry name" value="I_LWEQ"/>
    <property type="match status" value="1"/>
</dbReference>
<evidence type="ECO:0000256" key="11">
    <source>
        <dbReference type="ARBA" id="ARBA00059997"/>
    </source>
</evidence>
<evidence type="ECO:0000256" key="8">
    <source>
        <dbReference type="ARBA" id="ARBA00023136"/>
    </source>
</evidence>
<dbReference type="FunFam" id="1.20.1410.10:FF:000002">
    <property type="entry name" value="Huntingtin interacting protein 1"/>
    <property type="match status" value="1"/>
</dbReference>
<feature type="region of interest" description="Disordered" evidence="15">
    <location>
        <begin position="578"/>
        <end position="605"/>
    </location>
</feature>
<dbReference type="Gene3D" id="1.20.1410.10">
    <property type="entry name" value="I/LWEQ domain"/>
    <property type="match status" value="1"/>
</dbReference>
<reference evidence="18 19" key="1">
    <citation type="submission" date="2024-06" db="EMBL/GenBank/DDBJ databases">
        <authorList>
            <person name="Pan Q."/>
            <person name="Wen M."/>
            <person name="Jouanno E."/>
            <person name="Zahm M."/>
            <person name="Klopp C."/>
            <person name="Cabau C."/>
            <person name="Louis A."/>
            <person name="Berthelot C."/>
            <person name="Parey E."/>
            <person name="Roest Crollius H."/>
            <person name="Montfort J."/>
            <person name="Robinson-Rechavi M."/>
            <person name="Bouchez O."/>
            <person name="Lampietro C."/>
            <person name="Lopez Roques C."/>
            <person name="Donnadieu C."/>
            <person name="Postlethwait J."/>
            <person name="Bobe J."/>
            <person name="Verreycken H."/>
            <person name="Guiguen Y."/>
        </authorList>
    </citation>
    <scope>NUCLEOTIDE SEQUENCE [LARGE SCALE GENOMIC DNA]</scope>
    <source>
        <strain evidence="18">Up_M1</strain>
        <tissue evidence="18">Testis</tissue>
    </source>
</reference>
<evidence type="ECO:0000256" key="9">
    <source>
        <dbReference type="ARBA" id="ARBA00023203"/>
    </source>
</evidence>
<keyword evidence="4" id="KW-0963">Cytoplasm</keyword>
<dbReference type="GO" id="GO:0030276">
    <property type="term" value="F:clathrin binding"/>
    <property type="evidence" value="ECO:0007669"/>
    <property type="project" value="UniProtKB-ARBA"/>
</dbReference>
<feature type="coiled-coil region" evidence="14">
    <location>
        <begin position="967"/>
        <end position="1003"/>
    </location>
</feature>
<keyword evidence="9" id="KW-0009">Actin-binding</keyword>
<evidence type="ECO:0000259" key="17">
    <source>
        <dbReference type="PROSITE" id="PS50945"/>
    </source>
</evidence>
<dbReference type="FunFam" id="1.25.40.90:FF:000012">
    <property type="entry name" value="Huntingtin interacting protein 1-related"/>
    <property type="match status" value="1"/>
</dbReference>
<keyword evidence="6" id="KW-0007">Acetylation</keyword>
<dbReference type="Pfam" id="PF07651">
    <property type="entry name" value="ANTH"/>
    <property type="match status" value="1"/>
</dbReference>
<dbReference type="GO" id="GO:0061024">
    <property type="term" value="P:membrane organization"/>
    <property type="evidence" value="ECO:0007669"/>
    <property type="project" value="UniProtKB-ARBA"/>
</dbReference>
<comment type="caution">
    <text evidence="18">The sequence shown here is derived from an EMBL/GenBank/DDBJ whole genome shotgun (WGS) entry which is preliminary data.</text>
</comment>
<dbReference type="FunFam" id="1.20.5.1700:FF:000002">
    <property type="entry name" value="Huntingtin interacting protein 1"/>
    <property type="match status" value="1"/>
</dbReference>
<evidence type="ECO:0000313" key="19">
    <source>
        <dbReference type="Proteomes" id="UP001557470"/>
    </source>
</evidence>
<feature type="coiled-coil region" evidence="14">
    <location>
        <begin position="352"/>
        <end position="449"/>
    </location>
</feature>
<evidence type="ECO:0000259" key="16">
    <source>
        <dbReference type="PROSITE" id="PS50942"/>
    </source>
</evidence>
<dbReference type="GO" id="GO:0006898">
    <property type="term" value="P:receptor-mediated endocytosis"/>
    <property type="evidence" value="ECO:0007669"/>
    <property type="project" value="UniProtKB-ARBA"/>
</dbReference>
<evidence type="ECO:0000256" key="13">
    <source>
        <dbReference type="ARBA" id="ARBA00073599"/>
    </source>
</evidence>
<evidence type="ECO:0000256" key="4">
    <source>
        <dbReference type="ARBA" id="ARBA00022490"/>
    </source>
</evidence>
<evidence type="ECO:0000313" key="18">
    <source>
        <dbReference type="EMBL" id="KAL0979385.1"/>
    </source>
</evidence>
<dbReference type="Gene3D" id="1.25.40.90">
    <property type="match status" value="1"/>
</dbReference>
<dbReference type="GO" id="GO:0030837">
    <property type="term" value="P:negative regulation of actin filament polymerization"/>
    <property type="evidence" value="ECO:0007669"/>
    <property type="project" value="UniProtKB-ARBA"/>
</dbReference>
<dbReference type="Pfam" id="PF16515">
    <property type="entry name" value="HIP1_clath_bdg"/>
    <property type="match status" value="1"/>
</dbReference>
<evidence type="ECO:0000256" key="10">
    <source>
        <dbReference type="ARBA" id="ARBA00023329"/>
    </source>
</evidence>
<dbReference type="GO" id="GO:0051130">
    <property type="term" value="P:positive regulation of cellular component organization"/>
    <property type="evidence" value="ECO:0007669"/>
    <property type="project" value="UniProtKB-ARBA"/>
</dbReference>
<feature type="compositionally biased region" description="Low complexity" evidence="15">
    <location>
        <begin position="1020"/>
        <end position="1031"/>
    </location>
</feature>
<dbReference type="InterPro" id="IPR035964">
    <property type="entry name" value="I/LWEQ_dom_sf"/>
</dbReference>
<dbReference type="GO" id="GO:0030100">
    <property type="term" value="P:regulation of endocytosis"/>
    <property type="evidence" value="ECO:0007669"/>
    <property type="project" value="UniProtKB-ARBA"/>
</dbReference>
<dbReference type="PANTHER" id="PTHR10407">
    <property type="entry name" value="HUNTINGTIN INTERACTING PROTEIN 1"/>
    <property type="match status" value="1"/>
</dbReference>
<feature type="region of interest" description="Disordered" evidence="15">
    <location>
        <begin position="1020"/>
        <end position="1061"/>
    </location>
</feature>
<keyword evidence="7 14" id="KW-0175">Coiled coil</keyword>
<dbReference type="InterPro" id="IPR008942">
    <property type="entry name" value="ENTH_VHS"/>
</dbReference>
<dbReference type="InterPro" id="IPR013809">
    <property type="entry name" value="ENTH"/>
</dbReference>
<evidence type="ECO:0000256" key="6">
    <source>
        <dbReference type="ARBA" id="ARBA00022990"/>
    </source>
</evidence>
<comment type="subcellular location">
    <subcellularLocation>
        <location evidence="2">Cytoplasm</location>
        <location evidence="2">Perinuclear region</location>
    </subcellularLocation>
    <subcellularLocation>
        <location evidence="1">Cytoplasmic vesicle membrane</location>
    </subcellularLocation>
</comment>
<dbReference type="CDD" id="cd17014">
    <property type="entry name" value="ANTH_N_HIP1R"/>
    <property type="match status" value="1"/>
</dbReference>
<evidence type="ECO:0000256" key="7">
    <source>
        <dbReference type="ARBA" id="ARBA00023054"/>
    </source>
</evidence>
<comment type="function">
    <text evidence="11">Component of clathrin-coated pits and vesicles, that may link the endocytic machinery to the actin cytoskeleton. Binds 3-phosphoinositides (via ENTH domain). May act through the ENTH domain to promote cell survival by stabilizing receptor tyrosine kinases following ligand-induced endocytosis.</text>
</comment>
<dbReference type="EMBL" id="JAGEUA010000005">
    <property type="protein sequence ID" value="KAL0979385.1"/>
    <property type="molecule type" value="Genomic_DNA"/>
</dbReference>
<sequence>MSYEVRSNMESSVQFVICFVLSSISKAINSTEAPVKEKHVRRIILGTHREKGAFTFWSYALGLPLSSNSIISWKFCHVLHKVLRDGHQNSLQDCMRHHSDIVETGHLWSNLHDRYGQLVALYCKLLCTKMEFHTKHPEIRCNLEVTDEVLERVAGTDVNNVFQLTVEVFDYLDSELRLAETVIRQLNTSIAVSTLTSGQCRLSPLIQVIQDCSHLYHFSVKLLFKLHACLPSDTLQGHRDRFRDQFHSLKNFFNKARDMQYFKRLIQIPKLPESPPNFLHAASLAKHARPVVVIPDEDEPEPQDDEDDEPEPLIDVTERPITSMAAPQAQLDIFDQTFGPANGGFDDRDIQIENLKRDLELLRVELERVKGEAQRYITQLKSQINSLEAELEEQQMQKQRALVENEQLRMELEATRRRNAEHESLQSTFTEAEQKAQATELRYNKLKEKHTELVSSHAELLRKSADTVKMLSATQQTQEEVERTKQQLAFEVERIKQDAEMKVEEQKIEILKVKREFEEKRAELERIKGTLQSNQKVGEQLSSSMTALQAEKERLMRFVSEKEAELSSLRQVAQLQQSSLQQERERSTREVDELQGKLKEKSSREEQLKQKLLEEQFSLLQGTVSEAESIIQDAVAKLDDPLHIRCTSSPDYLVSRAEATLGSIDKVKKGHSDYLTNMGDAGGLLRALTQFSHLTADTIINGSATAHMAPTDHADRLTENCRGCATQSLQFLKDLKSKASLQRADPAAVRMVVQKILMLGKELRPKGTDVRQDELGDLVDKEMAATSAAIEEAVRRIDEMMNQARKDTSGIKLEVNERILYSCTDLMKAIHLLVMASTDLQKEIVEGGRGAATIKEFYARNSRWTEGLISASKAVGWGATQMVESADKVVLHTGKYEELIVCSHEIAASTAQLVASSKVKADRNSTKLTALQQASRRVNEMAANVVASTKTGQEHLEDKNTMDFSGMSLIKLKMEEMESQVKVLELENQLGNERLRLGELRKKHYDIAGVPDFSEGNGLASLPSPVAASASPPSPNPSKPSIMKKPALAQKPNLLPKTKFR</sequence>
<evidence type="ECO:0000256" key="1">
    <source>
        <dbReference type="ARBA" id="ARBA00004156"/>
    </source>
</evidence>
<dbReference type="AlphaFoldDB" id="A0ABD0WRD1"/>
<gene>
    <name evidence="18" type="ORF">UPYG_G00184380</name>
</gene>
<keyword evidence="10" id="KW-0968">Cytoplasmic vesicle</keyword>
<dbReference type="PROSITE" id="PS50942">
    <property type="entry name" value="ENTH"/>
    <property type="match status" value="1"/>
</dbReference>
<feature type="compositionally biased region" description="Basic and acidic residues" evidence="15">
    <location>
        <begin position="582"/>
        <end position="605"/>
    </location>
</feature>
<dbReference type="SUPFAM" id="SSF109885">
    <property type="entry name" value="I/LWEQ domain"/>
    <property type="match status" value="1"/>
</dbReference>
<evidence type="ECO:0000256" key="12">
    <source>
        <dbReference type="ARBA" id="ARBA00061714"/>
    </source>
</evidence>
<dbReference type="GO" id="GO:0051050">
    <property type="term" value="P:positive regulation of transport"/>
    <property type="evidence" value="ECO:0007669"/>
    <property type="project" value="UniProtKB-ARBA"/>
</dbReference>